<dbReference type="InterPro" id="IPR001650">
    <property type="entry name" value="Helicase_C-like"/>
</dbReference>
<dbReference type="PROSITE" id="PS51194">
    <property type="entry name" value="HELICASE_CTER"/>
    <property type="match status" value="1"/>
</dbReference>
<dbReference type="GO" id="GO:0005524">
    <property type="term" value="F:ATP binding"/>
    <property type="evidence" value="ECO:0007669"/>
    <property type="project" value="UniProtKB-KW"/>
</dbReference>
<dbReference type="Gene3D" id="1.10.10.60">
    <property type="entry name" value="Homeodomain-like"/>
    <property type="match status" value="1"/>
</dbReference>
<keyword evidence="8" id="KW-0539">Nucleus</keyword>
<dbReference type="PANTHER" id="PTHR45623">
    <property type="entry name" value="CHROMODOMAIN-HELICASE-DNA-BINDING PROTEIN 3-RELATED-RELATED"/>
    <property type="match status" value="1"/>
</dbReference>
<evidence type="ECO:0000259" key="10">
    <source>
        <dbReference type="PROSITE" id="PS50013"/>
    </source>
</evidence>
<dbReference type="GO" id="GO:0034728">
    <property type="term" value="P:nucleosome organization"/>
    <property type="evidence" value="ECO:0007669"/>
    <property type="project" value="TreeGrafter"/>
</dbReference>
<dbReference type="CDD" id="cd17993">
    <property type="entry name" value="DEXHc_CHD1_2"/>
    <property type="match status" value="1"/>
</dbReference>
<evidence type="ECO:0000256" key="7">
    <source>
        <dbReference type="ARBA" id="ARBA00023125"/>
    </source>
</evidence>
<dbReference type="SMART" id="SM00298">
    <property type="entry name" value="CHROMO"/>
    <property type="match status" value="2"/>
</dbReference>
<dbReference type="OrthoDB" id="5857104at2759"/>
<keyword evidence="14" id="KW-1185">Reference proteome</keyword>
<dbReference type="Pfam" id="PF18196">
    <property type="entry name" value="Cdh1_DBD_1"/>
    <property type="match status" value="1"/>
</dbReference>
<feature type="domain" description="Helicase C-terminal" evidence="12">
    <location>
        <begin position="779"/>
        <end position="940"/>
    </location>
</feature>
<keyword evidence="6" id="KW-0067">ATP-binding</keyword>
<evidence type="ECO:0000256" key="3">
    <source>
        <dbReference type="ARBA" id="ARBA00022737"/>
    </source>
</evidence>
<dbReference type="Gene3D" id="6.10.140.1440">
    <property type="match status" value="1"/>
</dbReference>
<dbReference type="Pfam" id="PF13907">
    <property type="entry name" value="CHD1-like_C"/>
    <property type="match status" value="1"/>
</dbReference>
<evidence type="ECO:0000256" key="8">
    <source>
        <dbReference type="ARBA" id="ARBA00023242"/>
    </source>
</evidence>
<dbReference type="InterPro" id="IPR025260">
    <property type="entry name" value="CHD1-like_C"/>
</dbReference>
<organism evidence="13 14">
    <name type="scientific">Saitoella complicata (strain BCRC 22490 / CBS 7301 / JCM 7358 / NBRC 10748 / NRRL Y-17804)</name>
    <dbReference type="NCBI Taxonomy" id="698492"/>
    <lineage>
        <taxon>Eukaryota</taxon>
        <taxon>Fungi</taxon>
        <taxon>Dikarya</taxon>
        <taxon>Ascomycota</taxon>
        <taxon>Taphrinomycotina</taxon>
        <taxon>Taphrinomycotina incertae sedis</taxon>
        <taxon>Saitoella</taxon>
    </lineage>
</organism>
<dbReference type="Pfam" id="PF00271">
    <property type="entry name" value="Helicase_C"/>
    <property type="match status" value="1"/>
</dbReference>
<comment type="similarity">
    <text evidence="2">Belongs to the SNF2/RAD54 helicase family.</text>
</comment>
<proteinExistence type="inferred from homology"/>
<feature type="domain" description="Helicase ATP-binding" evidence="11">
    <location>
        <begin position="471"/>
        <end position="642"/>
    </location>
</feature>
<dbReference type="InterPro" id="IPR000953">
    <property type="entry name" value="Chromo/chromo_shadow_dom"/>
</dbReference>
<evidence type="ECO:0000313" key="13">
    <source>
        <dbReference type="EMBL" id="GAO49406.1"/>
    </source>
</evidence>
<feature type="compositionally biased region" description="Basic and acidic residues" evidence="9">
    <location>
        <begin position="26"/>
        <end position="38"/>
    </location>
</feature>
<dbReference type="Pfam" id="PF00176">
    <property type="entry name" value="SNF2-rel_dom"/>
    <property type="match status" value="1"/>
</dbReference>
<reference evidence="13 14" key="2">
    <citation type="journal article" date="2014" name="J. Gen. Appl. Microbiol.">
        <title>The early diverging ascomycetous budding yeast Saitoella complicata has three histone deacetylases belonging to the Clr6, Hos2, and Rpd3 lineages.</title>
        <authorList>
            <person name="Nishida H."/>
            <person name="Matsumoto T."/>
            <person name="Kondo S."/>
            <person name="Hamamoto M."/>
            <person name="Yoshikawa H."/>
        </authorList>
    </citation>
    <scope>NUCLEOTIDE SEQUENCE [LARGE SCALE GENOMIC DNA]</scope>
    <source>
        <strain evidence="13 14">NRRL Y-17804</strain>
    </source>
</reference>
<feature type="compositionally biased region" description="Polar residues" evidence="9">
    <location>
        <begin position="53"/>
        <end position="72"/>
    </location>
</feature>
<dbReference type="Gene3D" id="3.40.50.10810">
    <property type="entry name" value="Tandem AAA-ATPase domain"/>
    <property type="match status" value="1"/>
</dbReference>
<dbReference type="Gene3D" id="2.40.50.40">
    <property type="match status" value="2"/>
</dbReference>
<dbReference type="InterPro" id="IPR049730">
    <property type="entry name" value="SNF2/RAD54-like_C"/>
</dbReference>
<dbReference type="GO" id="GO:0005634">
    <property type="term" value="C:nucleus"/>
    <property type="evidence" value="ECO:0007669"/>
    <property type="project" value="UniProtKB-SubCell"/>
</dbReference>
<comment type="caution">
    <text evidence="13">The sequence shown here is derived from an EMBL/GenBank/DDBJ whole genome shotgun (WGS) entry which is preliminary data.</text>
</comment>
<dbReference type="FunFam" id="3.40.50.300:FF:000130">
    <property type="entry name" value="Chromodomain-helicase-DNA-binding protein 2 isoform 1"/>
    <property type="match status" value="1"/>
</dbReference>
<dbReference type="GO" id="GO:0042393">
    <property type="term" value="F:histone binding"/>
    <property type="evidence" value="ECO:0007669"/>
    <property type="project" value="TreeGrafter"/>
</dbReference>
<evidence type="ECO:0000259" key="12">
    <source>
        <dbReference type="PROSITE" id="PS51194"/>
    </source>
</evidence>
<feature type="compositionally biased region" description="Basic residues" evidence="9">
    <location>
        <begin position="117"/>
        <end position="126"/>
    </location>
</feature>
<feature type="region of interest" description="Disordered" evidence="9">
    <location>
        <begin position="1022"/>
        <end position="1089"/>
    </location>
</feature>
<accession>A0A0E9NIB0</accession>
<evidence type="ECO:0000256" key="4">
    <source>
        <dbReference type="ARBA" id="ARBA00022741"/>
    </source>
</evidence>
<keyword evidence="5" id="KW-0378">Hydrolase</keyword>
<feature type="compositionally biased region" description="Acidic residues" evidence="9">
    <location>
        <begin position="239"/>
        <end position="253"/>
    </location>
</feature>
<dbReference type="GO" id="GO:0016887">
    <property type="term" value="F:ATP hydrolysis activity"/>
    <property type="evidence" value="ECO:0007669"/>
    <property type="project" value="TreeGrafter"/>
</dbReference>
<keyword evidence="7" id="KW-0238">DNA-binding</keyword>
<dbReference type="InterPro" id="IPR016197">
    <property type="entry name" value="Chromo-like_dom_sf"/>
</dbReference>
<dbReference type="STRING" id="698492.A0A0E9NIB0"/>
<dbReference type="InterPro" id="IPR038718">
    <property type="entry name" value="SNF2-like_sf"/>
</dbReference>
<evidence type="ECO:0000313" key="14">
    <source>
        <dbReference type="Proteomes" id="UP000033140"/>
    </source>
</evidence>
<dbReference type="SMART" id="SM01176">
    <property type="entry name" value="DUF4208"/>
    <property type="match status" value="1"/>
</dbReference>
<dbReference type="Proteomes" id="UP000033140">
    <property type="component" value="Unassembled WGS sequence"/>
</dbReference>
<feature type="region of interest" description="Disordered" evidence="9">
    <location>
        <begin position="1306"/>
        <end position="1386"/>
    </location>
</feature>
<evidence type="ECO:0000256" key="9">
    <source>
        <dbReference type="SAM" id="MobiDB-lite"/>
    </source>
</evidence>
<feature type="compositionally biased region" description="Acidic residues" evidence="9">
    <location>
        <begin position="75"/>
        <end position="112"/>
    </location>
</feature>
<protein>
    <submittedName>
        <fullName evidence="13">Uncharacterized protein</fullName>
    </submittedName>
</protein>
<feature type="domain" description="Chromo" evidence="10">
    <location>
        <begin position="365"/>
        <end position="432"/>
    </location>
</feature>
<feature type="compositionally biased region" description="Low complexity" evidence="9">
    <location>
        <begin position="1042"/>
        <end position="1053"/>
    </location>
</feature>
<dbReference type="PROSITE" id="PS51192">
    <property type="entry name" value="HELICASE_ATP_BIND_1"/>
    <property type="match status" value="1"/>
</dbReference>
<evidence type="ECO:0000256" key="6">
    <source>
        <dbReference type="ARBA" id="ARBA00022840"/>
    </source>
</evidence>
<feature type="compositionally biased region" description="Basic and acidic residues" evidence="9">
    <location>
        <begin position="1069"/>
        <end position="1089"/>
    </location>
</feature>
<dbReference type="InterPro" id="IPR014001">
    <property type="entry name" value="Helicase_ATP-bd"/>
</dbReference>
<dbReference type="Pfam" id="PF00385">
    <property type="entry name" value="Chromo"/>
    <property type="match status" value="2"/>
</dbReference>
<dbReference type="OMA" id="WVQIRDD"/>
<dbReference type="InterPro" id="IPR000330">
    <property type="entry name" value="SNF2_N"/>
</dbReference>
<comment type="subcellular location">
    <subcellularLocation>
        <location evidence="1">Nucleus</location>
    </subcellularLocation>
</comment>
<dbReference type="InterPro" id="IPR023780">
    <property type="entry name" value="Chromo_domain"/>
</dbReference>
<dbReference type="GO" id="GO:0010468">
    <property type="term" value="P:regulation of gene expression"/>
    <property type="evidence" value="ECO:0007669"/>
    <property type="project" value="UniProtKB-ARBA"/>
</dbReference>
<dbReference type="CDD" id="cd18659">
    <property type="entry name" value="CD2_tandem"/>
    <property type="match status" value="1"/>
</dbReference>
<dbReference type="SUPFAM" id="SSF52540">
    <property type="entry name" value="P-loop containing nucleoside triphosphate hydrolases"/>
    <property type="match status" value="2"/>
</dbReference>
<dbReference type="GO" id="GO:0140658">
    <property type="term" value="F:ATP-dependent chromatin remodeler activity"/>
    <property type="evidence" value="ECO:0007669"/>
    <property type="project" value="TreeGrafter"/>
</dbReference>
<dbReference type="SUPFAM" id="SSF54160">
    <property type="entry name" value="Chromo domain-like"/>
    <property type="match status" value="2"/>
</dbReference>
<feature type="compositionally biased region" description="Basic and acidic residues" evidence="9">
    <location>
        <begin position="1022"/>
        <end position="1036"/>
    </location>
</feature>
<keyword evidence="3" id="KW-0677">Repeat</keyword>
<dbReference type="Pfam" id="PF23588">
    <property type="entry name" value="HTH_CHD1_Hrp3"/>
    <property type="match status" value="1"/>
</dbReference>
<feature type="compositionally biased region" description="Acidic residues" evidence="9">
    <location>
        <begin position="39"/>
        <end position="48"/>
    </location>
</feature>
<feature type="region of interest" description="Disordered" evidence="9">
    <location>
        <begin position="1260"/>
        <end position="1282"/>
    </location>
</feature>
<dbReference type="GO" id="GO:0003677">
    <property type="term" value="F:DNA binding"/>
    <property type="evidence" value="ECO:0007669"/>
    <property type="project" value="UniProtKB-KW"/>
</dbReference>
<dbReference type="PROSITE" id="PS50013">
    <property type="entry name" value="CHROMO_2"/>
    <property type="match status" value="2"/>
</dbReference>
<dbReference type="EMBL" id="BACD03000022">
    <property type="protein sequence ID" value="GAO49406.1"/>
    <property type="molecule type" value="Genomic_DNA"/>
</dbReference>
<dbReference type="GO" id="GO:0000785">
    <property type="term" value="C:chromatin"/>
    <property type="evidence" value="ECO:0007669"/>
    <property type="project" value="TreeGrafter"/>
</dbReference>
<dbReference type="FunFam" id="3.40.50.10810:FF:000007">
    <property type="entry name" value="Chromodomain-helicase-DNA-binding protein 2 isoform 1"/>
    <property type="match status" value="1"/>
</dbReference>
<evidence type="ECO:0000259" key="11">
    <source>
        <dbReference type="PROSITE" id="PS51192"/>
    </source>
</evidence>
<evidence type="ECO:0000256" key="2">
    <source>
        <dbReference type="ARBA" id="ARBA00007025"/>
    </source>
</evidence>
<dbReference type="SMART" id="SM00490">
    <property type="entry name" value="HELICc"/>
    <property type="match status" value="1"/>
</dbReference>
<feature type="compositionally biased region" description="Basic and acidic residues" evidence="9">
    <location>
        <begin position="1312"/>
        <end position="1325"/>
    </location>
</feature>
<dbReference type="CDD" id="cd18793">
    <property type="entry name" value="SF2_C_SNF"/>
    <property type="match status" value="1"/>
</dbReference>
<reference evidence="13 14" key="1">
    <citation type="journal article" date="2011" name="J. Gen. Appl. Microbiol.">
        <title>Draft genome sequencing of the enigmatic yeast Saitoella complicata.</title>
        <authorList>
            <person name="Nishida H."/>
            <person name="Hamamoto M."/>
            <person name="Sugiyama J."/>
        </authorList>
    </citation>
    <scope>NUCLEOTIDE SEQUENCE [LARGE SCALE GENOMIC DNA]</scope>
    <source>
        <strain evidence="13 14">NRRL Y-17804</strain>
    </source>
</reference>
<feature type="region of interest" description="Disordered" evidence="9">
    <location>
        <begin position="21"/>
        <end position="253"/>
    </location>
</feature>
<feature type="compositionally biased region" description="Basic and acidic residues" evidence="9">
    <location>
        <begin position="187"/>
        <end position="201"/>
    </location>
</feature>
<feature type="compositionally biased region" description="Basic and acidic residues" evidence="9">
    <location>
        <begin position="1260"/>
        <end position="1281"/>
    </location>
</feature>
<sequence length="1482" mass="168512">MSTIPIEQKVINASVLASDVAMGQQEAEKELAQAHAADETDQDAEGDLDMLSSPDTASEDNVSLKGSANGNVSEGEGDDSPSLAEEADDDNFQDADEPMEDEDFNEDEDDDSEPVRKKGLVRKKAQSRATVDEYYDPDLYGLRRSGRAKGTTQLADNDSSDEDESDYNSRASKKRKKVSASGASSRRTRESSAVDESHSDDYGASTRKRLKKRSLPANEFGEVRFSSRNTKSKSYALGEESEDESDRVSDDEDGFGYERQERAVEEPKEAIDSILDHREGPDGGDDPYTTLEFLVKRQGQSHLHNTWETYPQLTHIKGIKKVDNYIRSAVLLDIAIRSDAYTTREDLEAMDIERERKRDQLEEYKTVDRVVESRTQKSCDNLSEPHTEYFIKWKGLNYDECTWECEPDIHERYQPLIDAFFDRTSSTLLPHKGEHFTANNRPHFRKLAEQPSYIINGELKDFQMTGINWMAYLWSKNENGILADEMGLGKTVQTVSFLSYLVHDVHLHGPFLVVVPLSTVPAWQETFEKWAPDLNAITFLGNQKSRDTLIESEFFLDSARKKLKFNVLLTTYEYILKDRAVLGDIRWQYLAVDEAHRLKNAESSLYEALSSFRTTNRLLITGTPLQNNIKELAALVDFLMPRKFDISVEIDFDKPDAEQEKFIRDLHERLKPFILRRLKKDVEKSLPSKTERILRVELSDMQTSYYKNILTRNYSALNAGPSGGNQMSLLNVVMELKKASNHPYLFPAAEEEFLASIGSEKSRNDILRGIVMTSGKMVLLDQLLTRLRKEGHRVLIFSQMVRVLDILGDYCSLRGLPFQRLDGTVPSATRRIAIDHFNAPDSPDFVFLLSTRAGGLGINLMTADTVILFDSDWNPQADLQAMARAHRIGQKKHVTVYRLVSKDTVEEDILERARRKMVMEYAIMTLGMTDSGDKSKKKEGFSTQELSAILKFGASNMFKATDNQKKLEELNIDDVLAHAEDHVTTVDAGGSSLGGEEFLKQFEVTDFKADVTWDDIIPEDDRKRIKEEEDERRNDEYLQQQMAASSRRATVTARMREYNSGAKQDSTPPDEKIGRKPPKKRTEPRNRDLNEREIRNLYRAMIKFGKLSQRWEDIIKDADLGDRNIEKVRATGEGMIKAAEEALQEHQAAELAKGEEPVPQKFRKAILIEFNGVKNINAETLIQRSEELGYLHDILAKVPDKKSYRMNPTAKGVHGWKCVWGEREDSMLLVGIDRHGFGAWAEIQADRELGMQDKFFLEENTKNEKEKAEKTEKGVKGKRQPDAAIPGAVHLVRRCDTLLGTLHDTKNQMFPEQEKQVDKKAKPDRATGSPAVPPKQKKLSLIKERKPSNGKASPRENSPAVTALKRTPSMKKEASGHVSDGAESEYESMDEAECKALLRPIKKQLKNLKSTENIEKSQLAAHYKTNLTEVGNFIREQVDGSIGDKEKLEKHLWVFTTWFWPRDVSHKKLRAMYKKMTTEPEQ</sequence>
<dbReference type="InterPro" id="IPR056302">
    <property type="entry name" value="CHD1-2/Hrp3_HTH"/>
</dbReference>
<keyword evidence="4" id="KW-0547">Nucleotide-binding</keyword>
<dbReference type="GO" id="GO:0003682">
    <property type="term" value="F:chromatin binding"/>
    <property type="evidence" value="ECO:0007669"/>
    <property type="project" value="TreeGrafter"/>
</dbReference>
<gene>
    <name evidence="13" type="ORF">G7K_3556-t1</name>
</gene>
<name>A0A0E9NIB0_SAICN</name>
<dbReference type="InterPro" id="IPR041150">
    <property type="entry name" value="Cdh1_DBD"/>
</dbReference>
<dbReference type="InterPro" id="IPR027417">
    <property type="entry name" value="P-loop_NTPase"/>
</dbReference>
<dbReference type="RefSeq" id="XP_019027171.1">
    <property type="nucleotide sequence ID" value="XM_019166585.1"/>
</dbReference>
<feature type="domain" description="Chromo" evidence="10">
    <location>
        <begin position="269"/>
        <end position="327"/>
    </location>
</feature>
<dbReference type="SMART" id="SM00487">
    <property type="entry name" value="DEXDc"/>
    <property type="match status" value="1"/>
</dbReference>
<evidence type="ECO:0000256" key="5">
    <source>
        <dbReference type="ARBA" id="ARBA00022801"/>
    </source>
</evidence>
<evidence type="ECO:0000256" key="1">
    <source>
        <dbReference type="ARBA" id="ARBA00004123"/>
    </source>
</evidence>
<dbReference type="Gene3D" id="3.40.50.300">
    <property type="entry name" value="P-loop containing nucleotide triphosphate hydrolases"/>
    <property type="match status" value="1"/>
</dbReference>
<reference evidence="13 14" key="3">
    <citation type="journal article" date="2015" name="Genome Announc.">
        <title>Draft Genome Sequence of the Archiascomycetous Yeast Saitoella complicata.</title>
        <authorList>
            <person name="Yamauchi K."/>
            <person name="Kondo S."/>
            <person name="Hamamoto M."/>
            <person name="Takahashi Y."/>
            <person name="Ogura Y."/>
            <person name="Hayashi T."/>
            <person name="Nishida H."/>
        </authorList>
    </citation>
    <scope>NUCLEOTIDE SEQUENCE [LARGE SCALE GENOMIC DNA]</scope>
    <source>
        <strain evidence="13 14">NRRL Y-17804</strain>
    </source>
</reference>
<dbReference type="PANTHER" id="PTHR45623:SF14">
    <property type="entry name" value="CHROMODOMAIN-HELICASE-DNA-BINDING PROTEIN 1"/>
    <property type="match status" value="1"/>
</dbReference>